<accession>X0U1D8</accession>
<name>X0U1D8_9ZZZZ</name>
<dbReference type="EMBL" id="BARS01015682">
    <property type="protein sequence ID" value="GAF93186.1"/>
    <property type="molecule type" value="Genomic_DNA"/>
</dbReference>
<dbReference type="SUPFAM" id="SSF103473">
    <property type="entry name" value="MFS general substrate transporter"/>
    <property type="match status" value="1"/>
</dbReference>
<proteinExistence type="predicted"/>
<feature type="transmembrane region" description="Helical" evidence="1">
    <location>
        <begin position="90"/>
        <end position="112"/>
    </location>
</feature>
<sequence length="283" mass="32087">IVQSILADPENVKWWQPSGELILLYIPMIGMTFAIFGLITIIFTFFSVDEKFHNNTSINEKNKISIVSAIQQIAVPIKDKKFRNFLVVRFLHSISGITLGILVFPFLVIVLKFKESEFFIYIIVSIFSKFTWYFIWRKILTKRSLTTRYFICIGLATIASLLELLFLLEFLSFELKIFIFILSIGTILGSMYAFPLFAIPIGATLVHEASYQEEKLNTSIAMSKLSGAYYGSLTFITSIGQALSSIILGFILSGPNENNPIVITFLISSMGIFYLISLLFLKN</sequence>
<feature type="transmembrane region" description="Helical" evidence="1">
    <location>
        <begin position="260"/>
        <end position="281"/>
    </location>
</feature>
<feature type="transmembrane region" description="Helical" evidence="1">
    <location>
        <begin position="118"/>
        <end position="136"/>
    </location>
</feature>
<evidence type="ECO:0000313" key="2">
    <source>
        <dbReference type="EMBL" id="GAF93186.1"/>
    </source>
</evidence>
<reference evidence="2" key="1">
    <citation type="journal article" date="2014" name="Front. Microbiol.">
        <title>High frequency of phylogenetically diverse reductive dehalogenase-homologous genes in deep subseafloor sedimentary metagenomes.</title>
        <authorList>
            <person name="Kawai M."/>
            <person name="Futagami T."/>
            <person name="Toyoda A."/>
            <person name="Takaki Y."/>
            <person name="Nishi S."/>
            <person name="Hori S."/>
            <person name="Arai W."/>
            <person name="Tsubouchi T."/>
            <person name="Morono Y."/>
            <person name="Uchiyama I."/>
            <person name="Ito T."/>
            <person name="Fujiyama A."/>
            <person name="Inagaki F."/>
            <person name="Takami H."/>
        </authorList>
    </citation>
    <scope>NUCLEOTIDE SEQUENCE</scope>
    <source>
        <strain evidence="2">Expedition CK06-06</strain>
    </source>
</reference>
<feature type="non-terminal residue" evidence="2">
    <location>
        <position position="1"/>
    </location>
</feature>
<comment type="caution">
    <text evidence="2">The sequence shown here is derived from an EMBL/GenBank/DDBJ whole genome shotgun (WGS) entry which is preliminary data.</text>
</comment>
<keyword evidence="1" id="KW-0812">Transmembrane</keyword>
<gene>
    <name evidence="2" type="ORF">S01H1_25908</name>
</gene>
<keyword evidence="1" id="KW-1133">Transmembrane helix</keyword>
<dbReference type="InterPro" id="IPR036259">
    <property type="entry name" value="MFS_trans_sf"/>
</dbReference>
<feature type="transmembrane region" description="Helical" evidence="1">
    <location>
        <begin position="227"/>
        <end position="254"/>
    </location>
</feature>
<dbReference type="AlphaFoldDB" id="X0U1D8"/>
<feature type="transmembrane region" description="Helical" evidence="1">
    <location>
        <begin position="148"/>
        <end position="171"/>
    </location>
</feature>
<feature type="transmembrane region" description="Helical" evidence="1">
    <location>
        <begin position="22"/>
        <end position="46"/>
    </location>
</feature>
<evidence type="ECO:0008006" key="3">
    <source>
        <dbReference type="Google" id="ProtNLM"/>
    </source>
</evidence>
<feature type="non-terminal residue" evidence="2">
    <location>
        <position position="283"/>
    </location>
</feature>
<protein>
    <recommendedName>
        <fullName evidence="3">Major facilitator superfamily (MFS) profile domain-containing protein</fullName>
    </recommendedName>
</protein>
<organism evidence="2">
    <name type="scientific">marine sediment metagenome</name>
    <dbReference type="NCBI Taxonomy" id="412755"/>
    <lineage>
        <taxon>unclassified sequences</taxon>
        <taxon>metagenomes</taxon>
        <taxon>ecological metagenomes</taxon>
    </lineage>
</organism>
<keyword evidence="1" id="KW-0472">Membrane</keyword>
<evidence type="ECO:0000256" key="1">
    <source>
        <dbReference type="SAM" id="Phobius"/>
    </source>
</evidence>
<feature type="transmembrane region" description="Helical" evidence="1">
    <location>
        <begin position="177"/>
        <end position="206"/>
    </location>
</feature>